<reference evidence="2 3" key="2">
    <citation type="journal article" date="2010" name="Nucleic Acids Res.">
        <title>BeetleBase in 2010: revisions to provide comprehensive genomic information for Tribolium castaneum.</title>
        <authorList>
            <person name="Kim H.S."/>
            <person name="Murphy T."/>
            <person name="Xia J."/>
            <person name="Caragea D."/>
            <person name="Park Y."/>
            <person name="Beeman R.W."/>
            <person name="Lorenzen M.D."/>
            <person name="Butcher S."/>
            <person name="Manak J.R."/>
            <person name="Brown S.J."/>
        </authorList>
    </citation>
    <scope>GENOME REANNOTATION</scope>
    <source>
        <strain evidence="2 3">Georgia GA2</strain>
    </source>
</reference>
<name>A0A139WL48_TRICA</name>
<keyword evidence="3" id="KW-1185">Reference proteome</keyword>
<accession>A0A139WL48</accession>
<evidence type="ECO:0000256" key="1">
    <source>
        <dbReference type="SAM" id="SignalP"/>
    </source>
</evidence>
<evidence type="ECO:0000313" key="3">
    <source>
        <dbReference type="Proteomes" id="UP000007266"/>
    </source>
</evidence>
<dbReference type="EMBL" id="KQ971324">
    <property type="protein sequence ID" value="KYB28547.1"/>
    <property type="molecule type" value="Genomic_DNA"/>
</dbReference>
<proteinExistence type="predicted"/>
<keyword evidence="1" id="KW-0732">Signal</keyword>
<gene>
    <name evidence="2" type="primary">AUGUSTUS-3.0.2_32523</name>
    <name evidence="2" type="ORF">TcasGA2_TC032523</name>
</gene>
<reference evidence="2 3" key="1">
    <citation type="journal article" date="2008" name="Nature">
        <title>The genome of the model beetle and pest Tribolium castaneum.</title>
        <authorList>
            <consortium name="Tribolium Genome Sequencing Consortium"/>
            <person name="Richards S."/>
            <person name="Gibbs R.A."/>
            <person name="Weinstock G.M."/>
            <person name="Brown S.J."/>
            <person name="Denell R."/>
            <person name="Beeman R.W."/>
            <person name="Gibbs R."/>
            <person name="Beeman R.W."/>
            <person name="Brown S.J."/>
            <person name="Bucher G."/>
            <person name="Friedrich M."/>
            <person name="Grimmelikhuijzen C.J."/>
            <person name="Klingler M."/>
            <person name="Lorenzen M."/>
            <person name="Richards S."/>
            <person name="Roth S."/>
            <person name="Schroder R."/>
            <person name="Tautz D."/>
            <person name="Zdobnov E.M."/>
            <person name="Muzny D."/>
            <person name="Gibbs R.A."/>
            <person name="Weinstock G.M."/>
            <person name="Attaway T."/>
            <person name="Bell S."/>
            <person name="Buhay C.J."/>
            <person name="Chandrabose M.N."/>
            <person name="Chavez D."/>
            <person name="Clerk-Blankenburg K.P."/>
            <person name="Cree A."/>
            <person name="Dao M."/>
            <person name="Davis C."/>
            <person name="Chacko J."/>
            <person name="Dinh H."/>
            <person name="Dugan-Rocha S."/>
            <person name="Fowler G."/>
            <person name="Garner T.T."/>
            <person name="Garnes J."/>
            <person name="Gnirke A."/>
            <person name="Hawes A."/>
            <person name="Hernandez J."/>
            <person name="Hines S."/>
            <person name="Holder M."/>
            <person name="Hume J."/>
            <person name="Jhangiani S.N."/>
            <person name="Joshi V."/>
            <person name="Khan Z.M."/>
            <person name="Jackson L."/>
            <person name="Kovar C."/>
            <person name="Kowis A."/>
            <person name="Lee S."/>
            <person name="Lewis L.R."/>
            <person name="Margolis J."/>
            <person name="Morgan M."/>
            <person name="Nazareth L.V."/>
            <person name="Nguyen N."/>
            <person name="Okwuonu G."/>
            <person name="Parker D."/>
            <person name="Richards S."/>
            <person name="Ruiz S.J."/>
            <person name="Santibanez J."/>
            <person name="Savard J."/>
            <person name="Scherer S.E."/>
            <person name="Schneider B."/>
            <person name="Sodergren E."/>
            <person name="Tautz D."/>
            <person name="Vattahil S."/>
            <person name="Villasana D."/>
            <person name="White C.S."/>
            <person name="Wright R."/>
            <person name="Park Y."/>
            <person name="Beeman R.W."/>
            <person name="Lord J."/>
            <person name="Oppert B."/>
            <person name="Lorenzen M."/>
            <person name="Brown S."/>
            <person name="Wang L."/>
            <person name="Savard J."/>
            <person name="Tautz D."/>
            <person name="Richards S."/>
            <person name="Weinstock G."/>
            <person name="Gibbs R.A."/>
            <person name="Liu Y."/>
            <person name="Worley K."/>
            <person name="Weinstock G."/>
            <person name="Elsik C.G."/>
            <person name="Reese J.T."/>
            <person name="Elhaik E."/>
            <person name="Landan G."/>
            <person name="Graur D."/>
            <person name="Arensburger P."/>
            <person name="Atkinson P."/>
            <person name="Beeman R.W."/>
            <person name="Beidler J."/>
            <person name="Brown S.J."/>
            <person name="Demuth J.P."/>
            <person name="Drury D.W."/>
            <person name="Du Y.Z."/>
            <person name="Fujiwara H."/>
            <person name="Lorenzen M."/>
            <person name="Maselli V."/>
            <person name="Osanai M."/>
            <person name="Park Y."/>
            <person name="Robertson H.M."/>
            <person name="Tu Z."/>
            <person name="Wang J.J."/>
            <person name="Wang S."/>
            <person name="Richards S."/>
            <person name="Song H."/>
            <person name="Zhang L."/>
            <person name="Sodergren E."/>
            <person name="Werner D."/>
            <person name="Stanke M."/>
            <person name="Morgenstern B."/>
            <person name="Solovyev V."/>
            <person name="Kosarev P."/>
            <person name="Brown G."/>
            <person name="Chen H.C."/>
            <person name="Ermolaeva O."/>
            <person name="Hlavina W."/>
            <person name="Kapustin Y."/>
            <person name="Kiryutin B."/>
            <person name="Kitts P."/>
            <person name="Maglott D."/>
            <person name="Pruitt K."/>
            <person name="Sapojnikov V."/>
            <person name="Souvorov A."/>
            <person name="Mackey A.J."/>
            <person name="Waterhouse R.M."/>
            <person name="Wyder S."/>
            <person name="Zdobnov E.M."/>
            <person name="Zdobnov E.M."/>
            <person name="Wyder S."/>
            <person name="Kriventseva E.V."/>
            <person name="Kadowaki T."/>
            <person name="Bork P."/>
            <person name="Aranda M."/>
            <person name="Bao R."/>
            <person name="Beermann A."/>
            <person name="Berns N."/>
            <person name="Bolognesi R."/>
            <person name="Bonneton F."/>
            <person name="Bopp D."/>
            <person name="Brown S.J."/>
            <person name="Bucher G."/>
            <person name="Butts T."/>
            <person name="Chaumot A."/>
            <person name="Denell R.E."/>
            <person name="Ferrier D.E."/>
            <person name="Friedrich M."/>
            <person name="Gordon C.M."/>
            <person name="Jindra M."/>
            <person name="Klingler M."/>
            <person name="Lan Q."/>
            <person name="Lattorff H.M."/>
            <person name="Laudet V."/>
            <person name="von Levetsow C."/>
            <person name="Liu Z."/>
            <person name="Lutz R."/>
            <person name="Lynch J.A."/>
            <person name="da Fonseca R.N."/>
            <person name="Posnien N."/>
            <person name="Reuter R."/>
            <person name="Roth S."/>
            <person name="Savard J."/>
            <person name="Schinko J.B."/>
            <person name="Schmitt C."/>
            <person name="Schoppmeier M."/>
            <person name="Schroder R."/>
            <person name="Shippy T.D."/>
            <person name="Simonnet F."/>
            <person name="Marques-Souza H."/>
            <person name="Tautz D."/>
            <person name="Tomoyasu Y."/>
            <person name="Trauner J."/>
            <person name="Van der Zee M."/>
            <person name="Vervoort M."/>
            <person name="Wittkopp N."/>
            <person name="Wimmer E.A."/>
            <person name="Yang X."/>
            <person name="Jones A.K."/>
            <person name="Sattelle D.B."/>
            <person name="Ebert P.R."/>
            <person name="Nelson D."/>
            <person name="Scott J.G."/>
            <person name="Beeman R.W."/>
            <person name="Muthukrishnan S."/>
            <person name="Kramer K.J."/>
            <person name="Arakane Y."/>
            <person name="Beeman R.W."/>
            <person name="Zhu Q."/>
            <person name="Hogenkamp D."/>
            <person name="Dixit R."/>
            <person name="Oppert B."/>
            <person name="Jiang H."/>
            <person name="Zou Z."/>
            <person name="Marshall J."/>
            <person name="Elpidina E."/>
            <person name="Vinokurov K."/>
            <person name="Oppert C."/>
            <person name="Zou Z."/>
            <person name="Evans J."/>
            <person name="Lu Z."/>
            <person name="Zhao P."/>
            <person name="Sumathipala N."/>
            <person name="Altincicek B."/>
            <person name="Vilcinskas A."/>
            <person name="Williams M."/>
            <person name="Hultmark D."/>
            <person name="Hetru C."/>
            <person name="Jiang H."/>
            <person name="Grimmelikhuijzen C.J."/>
            <person name="Hauser F."/>
            <person name="Cazzamali G."/>
            <person name="Williamson M."/>
            <person name="Park Y."/>
            <person name="Li B."/>
            <person name="Tanaka Y."/>
            <person name="Predel R."/>
            <person name="Neupert S."/>
            <person name="Schachtner J."/>
            <person name="Verleyen P."/>
            <person name="Raible F."/>
            <person name="Bork P."/>
            <person name="Friedrich M."/>
            <person name="Walden K.K."/>
            <person name="Robertson H.M."/>
            <person name="Angeli S."/>
            <person name="Foret S."/>
            <person name="Bucher G."/>
            <person name="Schuetz S."/>
            <person name="Maleszka R."/>
            <person name="Wimmer E.A."/>
            <person name="Beeman R.W."/>
            <person name="Lorenzen M."/>
            <person name="Tomoyasu Y."/>
            <person name="Miller S.C."/>
            <person name="Grossmann D."/>
            <person name="Bucher G."/>
        </authorList>
    </citation>
    <scope>NUCLEOTIDE SEQUENCE [LARGE SCALE GENOMIC DNA]</scope>
    <source>
        <strain evidence="2 3">Georgia GA2</strain>
    </source>
</reference>
<evidence type="ECO:0000313" key="2">
    <source>
        <dbReference type="EMBL" id="KYB28547.1"/>
    </source>
</evidence>
<sequence length="95" mass="10452">MKAFALFIIIFAITLTSNSQAPPGVNYRCFGLPCPPTTVFCQRLQYTSLNNTLMGTALDCLDNDLTILNSSANIQPNPFGDWSYQALTRTLVQTS</sequence>
<dbReference type="Proteomes" id="UP000007266">
    <property type="component" value="Linkage group 3"/>
</dbReference>
<dbReference type="InParanoid" id="A0A139WL48"/>
<organism evidence="2 3">
    <name type="scientific">Tribolium castaneum</name>
    <name type="common">Red flour beetle</name>
    <dbReference type="NCBI Taxonomy" id="7070"/>
    <lineage>
        <taxon>Eukaryota</taxon>
        <taxon>Metazoa</taxon>
        <taxon>Ecdysozoa</taxon>
        <taxon>Arthropoda</taxon>
        <taxon>Hexapoda</taxon>
        <taxon>Insecta</taxon>
        <taxon>Pterygota</taxon>
        <taxon>Neoptera</taxon>
        <taxon>Endopterygota</taxon>
        <taxon>Coleoptera</taxon>
        <taxon>Polyphaga</taxon>
        <taxon>Cucujiformia</taxon>
        <taxon>Tenebrionidae</taxon>
        <taxon>Tenebrionidae incertae sedis</taxon>
        <taxon>Tribolium</taxon>
    </lineage>
</organism>
<protein>
    <submittedName>
        <fullName evidence="2">Uncharacterized protein</fullName>
    </submittedName>
</protein>
<feature type="chain" id="PRO_5007300172" evidence="1">
    <location>
        <begin position="20"/>
        <end position="95"/>
    </location>
</feature>
<dbReference type="AlphaFoldDB" id="A0A139WL48"/>
<feature type="signal peptide" evidence="1">
    <location>
        <begin position="1"/>
        <end position="19"/>
    </location>
</feature>